<dbReference type="PANTHER" id="PTHR43708">
    <property type="entry name" value="CONSERVED EXPRESSED OXIDOREDUCTASE (EUROFUNG)"/>
    <property type="match status" value="1"/>
</dbReference>
<dbReference type="Pfam" id="PF01408">
    <property type="entry name" value="GFO_IDH_MocA"/>
    <property type="match status" value="1"/>
</dbReference>
<dbReference type="GO" id="GO:0016491">
    <property type="term" value="F:oxidoreductase activity"/>
    <property type="evidence" value="ECO:0007669"/>
    <property type="project" value="UniProtKB-KW"/>
</dbReference>
<dbReference type="InterPro" id="IPR000683">
    <property type="entry name" value="Gfo/Idh/MocA-like_OxRdtase_N"/>
</dbReference>
<protein>
    <submittedName>
        <fullName evidence="5">Putative dehydrogenase</fullName>
    </submittedName>
</protein>
<dbReference type="EMBL" id="CM001484">
    <property type="protein sequence ID" value="EIE99451.1"/>
    <property type="molecule type" value="Genomic_DNA"/>
</dbReference>
<keyword evidence="2" id="KW-0560">Oxidoreductase</keyword>
<dbReference type="InterPro" id="IPR055170">
    <property type="entry name" value="GFO_IDH_MocA-like_dom"/>
</dbReference>
<sequence>MASPRPIRTALLGFGVSGRFFHAPFLVCDPAYSLDVVVTGDAERAAHARAVRPGVSVVGAADDVFARADELDLVVVGTPPNTHVDLATRALDAGLHVVVDKPFAPTSAEGTALIEHARDAGRLLTVFQNRRWDTDFVTLRDLIARGELGRVHTFESRFEAWKPGGPRSWKALTPVSEGGGILFDLGTHLIDQAIRLFGPVESVWADLTRRTPGSVGAADDDAFVVLRHRDGTRSRLSMSSMAARPGPRFHVSGSKAAYTKWGLDPQESALRAGTLPADDGYAREPEESWGVLGVGEDVRRVEPVRGSYAEFYRLLALALAGEGDVPVDPHDAVEVLTIIEEAHRASSDDQ</sequence>
<evidence type="ECO:0000259" key="3">
    <source>
        <dbReference type="Pfam" id="PF01408"/>
    </source>
</evidence>
<reference evidence="6" key="2">
    <citation type="submission" date="2012-01" db="EMBL/GenBank/DDBJ databases">
        <title>Noncontiguous Finished sequence of chromosome of Saccharomonospora glauca K62.</title>
        <authorList>
            <consortium name="US DOE Joint Genome Institute"/>
            <person name="Lucas S."/>
            <person name="Han J."/>
            <person name="Lapidus A."/>
            <person name="Cheng J.-F."/>
            <person name="Goodwin L."/>
            <person name="Pitluck S."/>
            <person name="Peters L."/>
            <person name="Mikhailova N."/>
            <person name="Held B."/>
            <person name="Detter J.C."/>
            <person name="Han C."/>
            <person name="Tapia R."/>
            <person name="Land M."/>
            <person name="Hauser L."/>
            <person name="Kyrpides N."/>
            <person name="Ivanova N."/>
            <person name="Pagani I."/>
            <person name="Brambilla E.-M."/>
            <person name="Klenk H.-P."/>
            <person name="Woyke T."/>
        </authorList>
    </citation>
    <scope>NUCLEOTIDE SEQUENCE [LARGE SCALE GENOMIC DNA]</scope>
    <source>
        <strain evidence="6">K62</strain>
    </source>
</reference>
<dbReference type="Proteomes" id="UP000005087">
    <property type="component" value="Chromosome"/>
</dbReference>
<dbReference type="STRING" id="928724.SacglDRAFT_02559"/>
<keyword evidence="6" id="KW-1185">Reference proteome</keyword>
<evidence type="ECO:0000256" key="2">
    <source>
        <dbReference type="ARBA" id="ARBA00023002"/>
    </source>
</evidence>
<dbReference type="AlphaFoldDB" id="I1D3C7"/>
<dbReference type="Gene3D" id="3.40.50.720">
    <property type="entry name" value="NAD(P)-binding Rossmann-like Domain"/>
    <property type="match status" value="1"/>
</dbReference>
<dbReference type="eggNOG" id="COG0673">
    <property type="taxonomic scope" value="Bacteria"/>
</dbReference>
<dbReference type="RefSeq" id="WP_005465037.1">
    <property type="nucleotide sequence ID" value="NZ_CM001484.1"/>
</dbReference>
<feature type="domain" description="GFO/IDH/MocA-like oxidoreductase" evidence="4">
    <location>
        <begin position="136"/>
        <end position="258"/>
    </location>
</feature>
<evidence type="ECO:0000256" key="1">
    <source>
        <dbReference type="ARBA" id="ARBA00010928"/>
    </source>
</evidence>
<dbReference type="InterPro" id="IPR036291">
    <property type="entry name" value="NAD(P)-bd_dom_sf"/>
</dbReference>
<dbReference type="InterPro" id="IPR051317">
    <property type="entry name" value="Gfo/Idh/MocA_oxidoreduct"/>
</dbReference>
<evidence type="ECO:0000313" key="5">
    <source>
        <dbReference type="EMBL" id="EIE99451.1"/>
    </source>
</evidence>
<dbReference type="GO" id="GO:0000166">
    <property type="term" value="F:nucleotide binding"/>
    <property type="evidence" value="ECO:0007669"/>
    <property type="project" value="InterPro"/>
</dbReference>
<proteinExistence type="inferred from homology"/>
<evidence type="ECO:0000313" key="6">
    <source>
        <dbReference type="Proteomes" id="UP000005087"/>
    </source>
</evidence>
<dbReference type="SUPFAM" id="SSF51735">
    <property type="entry name" value="NAD(P)-binding Rossmann-fold domains"/>
    <property type="match status" value="1"/>
</dbReference>
<accession>I1D3C7</accession>
<evidence type="ECO:0000259" key="4">
    <source>
        <dbReference type="Pfam" id="PF22725"/>
    </source>
</evidence>
<name>I1D3C7_9PSEU</name>
<dbReference type="OrthoDB" id="256869at2"/>
<dbReference type="SUPFAM" id="SSF55347">
    <property type="entry name" value="Glyceraldehyde-3-phosphate dehydrogenase-like, C-terminal domain"/>
    <property type="match status" value="1"/>
</dbReference>
<reference evidence="5 6" key="1">
    <citation type="submission" date="2011-09" db="EMBL/GenBank/DDBJ databases">
        <authorList>
            <consortium name="US DOE Joint Genome Institute (JGI-PGF)"/>
            <person name="Lucas S."/>
            <person name="Han J."/>
            <person name="Lapidus A."/>
            <person name="Cheng J.-F."/>
            <person name="Goodwin L."/>
            <person name="Pitluck S."/>
            <person name="Peters L."/>
            <person name="Land M.L."/>
            <person name="Hauser L."/>
            <person name="Brambilla E."/>
            <person name="Klenk H.-P."/>
            <person name="Woyke T.J."/>
        </authorList>
    </citation>
    <scope>NUCLEOTIDE SEQUENCE [LARGE SCALE GENOMIC DNA]</scope>
    <source>
        <strain evidence="5 6">K62</strain>
    </source>
</reference>
<dbReference type="Gene3D" id="3.30.360.10">
    <property type="entry name" value="Dihydrodipicolinate Reductase, domain 2"/>
    <property type="match status" value="1"/>
</dbReference>
<comment type="similarity">
    <text evidence="1">Belongs to the Gfo/Idh/MocA family.</text>
</comment>
<organism evidence="5 6">
    <name type="scientific">Saccharomonospora glauca K62</name>
    <dbReference type="NCBI Taxonomy" id="928724"/>
    <lineage>
        <taxon>Bacteria</taxon>
        <taxon>Bacillati</taxon>
        <taxon>Actinomycetota</taxon>
        <taxon>Actinomycetes</taxon>
        <taxon>Pseudonocardiales</taxon>
        <taxon>Pseudonocardiaceae</taxon>
        <taxon>Saccharomonospora</taxon>
    </lineage>
</organism>
<dbReference type="Pfam" id="PF22725">
    <property type="entry name" value="GFO_IDH_MocA_C3"/>
    <property type="match status" value="1"/>
</dbReference>
<dbReference type="PANTHER" id="PTHR43708:SF5">
    <property type="entry name" value="CONSERVED EXPRESSED OXIDOREDUCTASE (EUROFUNG)-RELATED"/>
    <property type="match status" value="1"/>
</dbReference>
<dbReference type="HOGENOM" id="CLU_023194_19_1_11"/>
<feature type="domain" description="Gfo/Idh/MocA-like oxidoreductase N-terminal" evidence="3">
    <location>
        <begin position="7"/>
        <end position="126"/>
    </location>
</feature>
<gene>
    <name evidence="5" type="ORF">SacglDRAFT_02559</name>
</gene>